<feature type="chain" id="PRO_5016920715" evidence="1">
    <location>
        <begin position="23"/>
        <end position="222"/>
    </location>
</feature>
<name>A0A380CVT8_SPHSI</name>
<proteinExistence type="predicted"/>
<reference evidence="2 3" key="1">
    <citation type="submission" date="2018-06" db="EMBL/GenBank/DDBJ databases">
        <authorList>
            <consortium name="Pathogen Informatics"/>
            <person name="Doyle S."/>
        </authorList>
    </citation>
    <scope>NUCLEOTIDE SEQUENCE [LARGE SCALE GENOMIC DNA]</scope>
    <source>
        <strain evidence="2 3">NCTC11388</strain>
    </source>
</reference>
<evidence type="ECO:0000313" key="3">
    <source>
        <dbReference type="Proteomes" id="UP000254893"/>
    </source>
</evidence>
<feature type="signal peptide" evidence="1">
    <location>
        <begin position="1"/>
        <end position="22"/>
    </location>
</feature>
<evidence type="ECO:0000313" key="2">
    <source>
        <dbReference type="EMBL" id="SUJ30545.1"/>
    </source>
</evidence>
<organism evidence="2 3">
    <name type="scientific">Sphingobacterium spiritivorum</name>
    <name type="common">Flavobacterium spiritivorum</name>
    <dbReference type="NCBI Taxonomy" id="258"/>
    <lineage>
        <taxon>Bacteria</taxon>
        <taxon>Pseudomonadati</taxon>
        <taxon>Bacteroidota</taxon>
        <taxon>Sphingobacteriia</taxon>
        <taxon>Sphingobacteriales</taxon>
        <taxon>Sphingobacteriaceae</taxon>
        <taxon>Sphingobacterium</taxon>
    </lineage>
</organism>
<evidence type="ECO:0000256" key="1">
    <source>
        <dbReference type="SAM" id="SignalP"/>
    </source>
</evidence>
<accession>A0A380CVT8</accession>
<sequence length="222" mass="25053">MKYNAFSLTAVIVCFCIMISNAYSQVKTPVTDYIITMKGDTLYGKIRSLKDNKLKFESENGNKVYKPAEVFRAYNASVNKIYTPSSVQSTMEKTAVVKPVFAELVQEGEIAIYAFEKMYNGSPRHRNYGIGNRETVMGPTASMSVKYYAAKKSTGEIVEIANSAMDLFGKQTKKRAENLLKLIEDESVLSQILAREKSYNQDVFIRYIADYNKLKISQSSLD</sequence>
<gene>
    <name evidence="2" type="ORF">NCTC11388_04792</name>
</gene>
<protein>
    <submittedName>
        <fullName evidence="2">Uncharacterized protein</fullName>
    </submittedName>
</protein>
<dbReference type="EMBL" id="UGYW01000002">
    <property type="protein sequence ID" value="SUJ30545.1"/>
    <property type="molecule type" value="Genomic_DNA"/>
</dbReference>
<keyword evidence="1" id="KW-0732">Signal</keyword>
<dbReference type="Proteomes" id="UP000254893">
    <property type="component" value="Unassembled WGS sequence"/>
</dbReference>
<dbReference type="AlphaFoldDB" id="A0A380CVT8"/>